<accession>A0ACD3BCY1</accession>
<name>A0ACD3BCY1_9AGAR</name>
<dbReference type="EMBL" id="ML208261">
    <property type="protein sequence ID" value="TFK75943.1"/>
    <property type="molecule type" value="Genomic_DNA"/>
</dbReference>
<keyword evidence="2" id="KW-1185">Reference proteome</keyword>
<reference evidence="1 2" key="1">
    <citation type="journal article" date="2019" name="Nat. Ecol. Evol.">
        <title>Megaphylogeny resolves global patterns of mushroom evolution.</title>
        <authorList>
            <person name="Varga T."/>
            <person name="Krizsan K."/>
            <person name="Foldi C."/>
            <person name="Dima B."/>
            <person name="Sanchez-Garcia M."/>
            <person name="Sanchez-Ramirez S."/>
            <person name="Szollosi G.J."/>
            <person name="Szarkandi J.G."/>
            <person name="Papp V."/>
            <person name="Albert L."/>
            <person name="Andreopoulos W."/>
            <person name="Angelini C."/>
            <person name="Antonin V."/>
            <person name="Barry K.W."/>
            <person name="Bougher N.L."/>
            <person name="Buchanan P."/>
            <person name="Buyck B."/>
            <person name="Bense V."/>
            <person name="Catcheside P."/>
            <person name="Chovatia M."/>
            <person name="Cooper J."/>
            <person name="Damon W."/>
            <person name="Desjardin D."/>
            <person name="Finy P."/>
            <person name="Geml J."/>
            <person name="Haridas S."/>
            <person name="Hughes K."/>
            <person name="Justo A."/>
            <person name="Karasinski D."/>
            <person name="Kautmanova I."/>
            <person name="Kiss B."/>
            <person name="Kocsube S."/>
            <person name="Kotiranta H."/>
            <person name="LaButti K.M."/>
            <person name="Lechner B.E."/>
            <person name="Liimatainen K."/>
            <person name="Lipzen A."/>
            <person name="Lukacs Z."/>
            <person name="Mihaltcheva S."/>
            <person name="Morgado L.N."/>
            <person name="Niskanen T."/>
            <person name="Noordeloos M.E."/>
            <person name="Ohm R.A."/>
            <person name="Ortiz-Santana B."/>
            <person name="Ovrebo C."/>
            <person name="Racz N."/>
            <person name="Riley R."/>
            <person name="Savchenko A."/>
            <person name="Shiryaev A."/>
            <person name="Soop K."/>
            <person name="Spirin V."/>
            <person name="Szebenyi C."/>
            <person name="Tomsovsky M."/>
            <person name="Tulloss R.E."/>
            <person name="Uehling J."/>
            <person name="Grigoriev I.V."/>
            <person name="Vagvolgyi C."/>
            <person name="Papp T."/>
            <person name="Martin F.M."/>
            <person name="Miettinen O."/>
            <person name="Hibbett D.S."/>
            <person name="Nagy L.G."/>
        </authorList>
    </citation>
    <scope>NUCLEOTIDE SEQUENCE [LARGE SCALE GENOMIC DNA]</scope>
    <source>
        <strain evidence="1 2">NL-1719</strain>
    </source>
</reference>
<proteinExistence type="predicted"/>
<organism evidence="1 2">
    <name type="scientific">Pluteus cervinus</name>
    <dbReference type="NCBI Taxonomy" id="181527"/>
    <lineage>
        <taxon>Eukaryota</taxon>
        <taxon>Fungi</taxon>
        <taxon>Dikarya</taxon>
        <taxon>Basidiomycota</taxon>
        <taxon>Agaricomycotina</taxon>
        <taxon>Agaricomycetes</taxon>
        <taxon>Agaricomycetidae</taxon>
        <taxon>Agaricales</taxon>
        <taxon>Pluteineae</taxon>
        <taxon>Pluteaceae</taxon>
        <taxon>Pluteus</taxon>
    </lineage>
</organism>
<sequence>MPVSHPSRVERLFIAELAGEAERYEDVVSEIKAIINENDGRLTTDERNLLSVAYKNLTNTQRNSWRTIDGFEKHQAARTSGSATRTLVLIRQQRDRIERELTGVCQDIVNLLDKQLVPAANAGEETVFYSKMKGDYYRYLAEFAHKKDRERYAELSLNAYKTAYKHALSTLEPIHPTRLGLALNFSVFYHDVRKSPERACHLAKSAFDDAVMTLDSADTIMEQTLRDALMILQLLRDDLILWSGEMQN</sequence>
<protein>
    <submittedName>
        <fullName evidence="1">14-3-3 protein</fullName>
    </submittedName>
</protein>
<gene>
    <name evidence="1" type="ORF">BDN72DRAFT_831373</name>
</gene>
<evidence type="ECO:0000313" key="2">
    <source>
        <dbReference type="Proteomes" id="UP000308600"/>
    </source>
</evidence>
<dbReference type="Proteomes" id="UP000308600">
    <property type="component" value="Unassembled WGS sequence"/>
</dbReference>
<evidence type="ECO:0000313" key="1">
    <source>
        <dbReference type="EMBL" id="TFK75943.1"/>
    </source>
</evidence>